<evidence type="ECO:0008006" key="3">
    <source>
        <dbReference type="Google" id="ProtNLM"/>
    </source>
</evidence>
<dbReference type="GO" id="GO:0000462">
    <property type="term" value="P:maturation of SSU-rRNA from tricistronic rRNA transcript (SSU-rRNA, 5.8S rRNA, LSU-rRNA)"/>
    <property type="evidence" value="ECO:0007669"/>
    <property type="project" value="InterPro"/>
</dbReference>
<accession>A0AAV1K3H4</accession>
<dbReference type="PANTHER" id="PTHR44163">
    <property type="entry name" value="U3 SMALL NUCLEOLAR RNA-ASSOCIATED PROTEIN 4 HOMOLOG"/>
    <property type="match status" value="1"/>
</dbReference>
<protein>
    <recommendedName>
        <fullName evidence="3">WD repeat-containing protein 55 homolog</fullName>
    </recommendedName>
</protein>
<dbReference type="SUPFAM" id="SSF50978">
    <property type="entry name" value="WD40 repeat-like"/>
    <property type="match status" value="2"/>
</dbReference>
<dbReference type="Gene3D" id="2.130.10.10">
    <property type="entry name" value="YVTN repeat-like/Quinoprotein amine dehydrogenase"/>
    <property type="match status" value="3"/>
</dbReference>
<dbReference type="InterPro" id="IPR015943">
    <property type="entry name" value="WD40/YVTN_repeat-like_dom_sf"/>
</dbReference>
<evidence type="ECO:0000313" key="1">
    <source>
        <dbReference type="EMBL" id="CAK1556292.1"/>
    </source>
</evidence>
<dbReference type="GO" id="GO:0032040">
    <property type="term" value="C:small-subunit processome"/>
    <property type="evidence" value="ECO:0007669"/>
    <property type="project" value="TreeGrafter"/>
</dbReference>
<dbReference type="InterPro" id="IPR036322">
    <property type="entry name" value="WD40_repeat_dom_sf"/>
</dbReference>
<dbReference type="GO" id="GO:0003723">
    <property type="term" value="F:RNA binding"/>
    <property type="evidence" value="ECO:0007669"/>
    <property type="project" value="TreeGrafter"/>
</dbReference>
<evidence type="ECO:0000313" key="2">
    <source>
        <dbReference type="Proteomes" id="UP001497472"/>
    </source>
</evidence>
<reference evidence="1 2" key="1">
    <citation type="submission" date="2023-11" db="EMBL/GenBank/DDBJ databases">
        <authorList>
            <person name="Okamura Y."/>
        </authorList>
    </citation>
    <scope>NUCLEOTIDE SEQUENCE [LARGE SCALE GENOMIC DNA]</scope>
</reference>
<dbReference type="GO" id="GO:0030686">
    <property type="term" value="C:90S preribosome"/>
    <property type="evidence" value="ECO:0007669"/>
    <property type="project" value="InterPro"/>
</dbReference>
<dbReference type="PANTHER" id="PTHR44163:SF1">
    <property type="entry name" value="U3 SMALL NUCLEOLAR RNA-ASSOCIATED PROTEIN 4 HOMOLOG"/>
    <property type="match status" value="1"/>
</dbReference>
<dbReference type="AlphaFoldDB" id="A0AAV1K3H4"/>
<sequence length="699" mass="79254">METKVHKFRFYNPKPISIQCVSYEKRLKLLAVARKDASIEIWDVNYSPYLIQVIPGAENASVEALAWVNNRLLSTGLGGALVEWDLEYLSIKNSVMLTGFAAWCLDVDNTKTLAAVGTEQGYVNLYSVSDGNIEYKRLFDKQEGRILCCKFNKTGNILVTGSIDTIRLWNANTGHATCRISCNRRGREVIVWDIGILSDNTIVSGDSLGRLTFWDGNTGDQVESFLSHKADILSLVISEDETYLYCSGIDPVINMFKKIVNADNPSETRWVKNIQRNIHEHDVRALVINDRRLISLGADGYVTLSSYPPKEVMRIPPMIPMPRTSVSAAKKLLLLRYNNHLEIWKLGSYATDDNGQVIINAGIKQRPNKHNNKEIEKDTELPIISKSKFEEREKSLEITEEPIKMASILAKSKKQILCCDISPSGEFIVYSTDTHVRMLKMDEDQGNVSLQKLNVNELKSCNRVLFSEDSQMMVASRASDLFVLHVDVDVGATLQQKIPTRKYLKEGSILHIILSTQTPNGIYLAAANTTGEIAVWLKKTKKFEYLLNLPKYHCVPCAMVIHDMILFISYVDQEFMQYDLAEQKLMGSGSKSIPCWGQRKMAAHSIVPHPTREALLFTDETALWVLDKHKIPEYYEPEVKRRPDIESSSRVNIMPVKYLAGFHWLTNSEAVLIEILPEKIVMQLPPIMHKKKHNMVISK</sequence>
<dbReference type="EMBL" id="CAVLEF010000283">
    <property type="protein sequence ID" value="CAK1556292.1"/>
    <property type="molecule type" value="Genomic_DNA"/>
</dbReference>
<gene>
    <name evidence="1" type="ORF">LNINA_LOCUS15054</name>
</gene>
<dbReference type="InterPro" id="IPR001680">
    <property type="entry name" value="WD40_rpt"/>
</dbReference>
<dbReference type="Pfam" id="PF00400">
    <property type="entry name" value="WD40"/>
    <property type="match status" value="1"/>
</dbReference>
<organism evidence="1 2">
    <name type="scientific">Leptosia nina</name>
    <dbReference type="NCBI Taxonomy" id="320188"/>
    <lineage>
        <taxon>Eukaryota</taxon>
        <taxon>Metazoa</taxon>
        <taxon>Ecdysozoa</taxon>
        <taxon>Arthropoda</taxon>
        <taxon>Hexapoda</taxon>
        <taxon>Insecta</taxon>
        <taxon>Pterygota</taxon>
        <taxon>Neoptera</taxon>
        <taxon>Endopterygota</taxon>
        <taxon>Lepidoptera</taxon>
        <taxon>Glossata</taxon>
        <taxon>Ditrysia</taxon>
        <taxon>Papilionoidea</taxon>
        <taxon>Pieridae</taxon>
        <taxon>Pierinae</taxon>
        <taxon>Leptosia</taxon>
    </lineage>
</organism>
<name>A0AAV1K3H4_9NEOP</name>
<proteinExistence type="predicted"/>
<dbReference type="Proteomes" id="UP001497472">
    <property type="component" value="Unassembled WGS sequence"/>
</dbReference>
<dbReference type="InterPro" id="IPR046351">
    <property type="entry name" value="UTP4"/>
</dbReference>
<comment type="caution">
    <text evidence="1">The sequence shown here is derived from an EMBL/GenBank/DDBJ whole genome shotgun (WGS) entry which is preliminary data.</text>
</comment>
<dbReference type="GO" id="GO:0034455">
    <property type="term" value="C:t-UTP complex"/>
    <property type="evidence" value="ECO:0007669"/>
    <property type="project" value="TreeGrafter"/>
</dbReference>
<keyword evidence="2" id="KW-1185">Reference proteome</keyword>
<dbReference type="SMART" id="SM00320">
    <property type="entry name" value="WD40"/>
    <property type="match status" value="8"/>
</dbReference>